<dbReference type="InterPro" id="IPR011712">
    <property type="entry name" value="Sig_transdc_His_kin_sub3_dim/P"/>
</dbReference>
<dbReference type="GO" id="GO:0000155">
    <property type="term" value="F:phosphorelay sensor kinase activity"/>
    <property type="evidence" value="ECO:0007669"/>
    <property type="project" value="InterPro"/>
</dbReference>
<comment type="catalytic activity">
    <reaction evidence="1">
        <text>ATP + protein L-histidine = ADP + protein N-phospho-L-histidine.</text>
        <dbReference type="EC" id="2.7.13.3"/>
    </reaction>
</comment>
<evidence type="ECO:0000256" key="1">
    <source>
        <dbReference type="ARBA" id="ARBA00000085"/>
    </source>
</evidence>
<proteinExistence type="predicted"/>
<reference evidence="8" key="1">
    <citation type="submission" date="2021-01" db="EMBL/GenBank/DDBJ databases">
        <title>Genomic Encyclopedia of Type Strains, Phase IV (KMG-IV): sequencing the most valuable type-strain genomes for metagenomic binning, comparative biology and taxonomic classification.</title>
        <authorList>
            <person name="Goeker M."/>
        </authorList>
    </citation>
    <scope>NUCLEOTIDE SEQUENCE</scope>
    <source>
        <strain evidence="8">DSM 23230</strain>
    </source>
</reference>
<evidence type="ECO:0000256" key="4">
    <source>
        <dbReference type="ARBA" id="ARBA00022777"/>
    </source>
</evidence>
<protein>
    <recommendedName>
        <fullName evidence="2">histidine kinase</fullName>
        <ecNumber evidence="2">2.7.13.3</ecNumber>
    </recommendedName>
</protein>
<accession>A0A939BRB7</accession>
<organism evidence="8 9">
    <name type="scientific">Halanaerobacter jeridensis</name>
    <dbReference type="NCBI Taxonomy" id="706427"/>
    <lineage>
        <taxon>Bacteria</taxon>
        <taxon>Bacillati</taxon>
        <taxon>Bacillota</taxon>
        <taxon>Clostridia</taxon>
        <taxon>Halanaerobiales</taxon>
        <taxon>Halobacteroidaceae</taxon>
        <taxon>Halanaerobacter</taxon>
    </lineage>
</organism>
<dbReference type="InterPro" id="IPR008595">
    <property type="entry name" value="DegS"/>
</dbReference>
<feature type="coiled-coil region" evidence="6">
    <location>
        <begin position="206"/>
        <end position="233"/>
    </location>
</feature>
<dbReference type="Pfam" id="PF07730">
    <property type="entry name" value="HisKA_3"/>
    <property type="match status" value="1"/>
</dbReference>
<sequence length="382" mass="44204">MYKQLEDFSLDEVIEKMMEGIENSQHEVFSIAEAARNEYEATKEDLEEIREQTIEVIEKVDQLEKDDREARQHLMEVSNDISNYSEVDIKEAYENAKDTQLELSLLREKEKRLRQKRDDLERRLKKLEGTVDKAENLISQIGIIKNYLTDDLQELGSQFKELKQKEHMGIQIIKAQEKERKRVAREIHDGPAQLLANVVFKLEYFDKVVEKDVEEAKKEVKDLKSSVKKSLQDVRKIIFDLRPMSLDDLGLVPALKKYIEDFQEKTGLEIEFKILANKTELKSSFEVAIYRIIQEALNNAHQHAKTNTVDVKLELRPKIANVVIKDYGQGFDVEEALEDSAQQESFGLFSMKERAELLGGSVNFVSQAKEGTKVILEIPLKT</sequence>
<keyword evidence="4 8" id="KW-0418">Kinase</keyword>
<evidence type="ECO:0000256" key="2">
    <source>
        <dbReference type="ARBA" id="ARBA00012438"/>
    </source>
</evidence>
<dbReference type="InterPro" id="IPR016381">
    <property type="entry name" value="Sig_transdc_His_kinase_DegS"/>
</dbReference>
<dbReference type="InterPro" id="IPR036890">
    <property type="entry name" value="HATPase_C_sf"/>
</dbReference>
<dbReference type="GO" id="GO:0016020">
    <property type="term" value="C:membrane"/>
    <property type="evidence" value="ECO:0007669"/>
    <property type="project" value="InterPro"/>
</dbReference>
<dbReference type="AlphaFoldDB" id="A0A939BRB7"/>
<evidence type="ECO:0000259" key="7">
    <source>
        <dbReference type="PROSITE" id="PS50109"/>
    </source>
</evidence>
<dbReference type="Gene3D" id="1.20.5.1930">
    <property type="match status" value="1"/>
</dbReference>
<dbReference type="Gene3D" id="3.30.565.10">
    <property type="entry name" value="Histidine kinase-like ATPase, C-terminal domain"/>
    <property type="match status" value="1"/>
</dbReference>
<dbReference type="SMART" id="SM00387">
    <property type="entry name" value="HATPase_c"/>
    <property type="match status" value="1"/>
</dbReference>
<keyword evidence="3 8" id="KW-0808">Transferase</keyword>
<gene>
    <name evidence="8" type="ORF">JOC47_002054</name>
</gene>
<feature type="coiled-coil region" evidence="6">
    <location>
        <begin position="29"/>
        <end position="165"/>
    </location>
</feature>
<dbReference type="PANTHER" id="PTHR24421:SF55">
    <property type="entry name" value="SENSOR HISTIDINE KINASE YDFH"/>
    <property type="match status" value="1"/>
</dbReference>
<evidence type="ECO:0000256" key="6">
    <source>
        <dbReference type="SAM" id="Coils"/>
    </source>
</evidence>
<dbReference type="SUPFAM" id="SSF55874">
    <property type="entry name" value="ATPase domain of HSP90 chaperone/DNA topoisomerase II/histidine kinase"/>
    <property type="match status" value="1"/>
</dbReference>
<name>A0A939BRB7_9FIRM</name>
<dbReference type="PIRSF" id="PIRSF003169">
    <property type="entry name" value="STHK_DegS"/>
    <property type="match status" value="1"/>
</dbReference>
<evidence type="ECO:0000256" key="5">
    <source>
        <dbReference type="ARBA" id="ARBA00023012"/>
    </source>
</evidence>
<evidence type="ECO:0000313" key="9">
    <source>
        <dbReference type="Proteomes" id="UP000774000"/>
    </source>
</evidence>
<dbReference type="Pfam" id="PF05384">
    <property type="entry name" value="DegS"/>
    <property type="match status" value="1"/>
</dbReference>
<dbReference type="CDD" id="cd16917">
    <property type="entry name" value="HATPase_UhpB-NarQ-NarX-like"/>
    <property type="match status" value="1"/>
</dbReference>
<dbReference type="Pfam" id="PF02518">
    <property type="entry name" value="HATPase_c"/>
    <property type="match status" value="1"/>
</dbReference>
<feature type="domain" description="Histidine kinase" evidence="7">
    <location>
        <begin position="182"/>
        <end position="382"/>
    </location>
</feature>
<keyword evidence="6" id="KW-0175">Coiled coil</keyword>
<dbReference type="EMBL" id="JAFBDQ010000010">
    <property type="protein sequence ID" value="MBM7557199.1"/>
    <property type="molecule type" value="Genomic_DNA"/>
</dbReference>
<comment type="caution">
    <text evidence="8">The sequence shown here is derived from an EMBL/GenBank/DDBJ whole genome shotgun (WGS) entry which is preliminary data.</text>
</comment>
<dbReference type="PANTHER" id="PTHR24421">
    <property type="entry name" value="NITRATE/NITRITE SENSOR PROTEIN NARX-RELATED"/>
    <property type="match status" value="1"/>
</dbReference>
<dbReference type="InterPro" id="IPR050482">
    <property type="entry name" value="Sensor_HK_TwoCompSys"/>
</dbReference>
<dbReference type="PROSITE" id="PS50109">
    <property type="entry name" value="HIS_KIN"/>
    <property type="match status" value="1"/>
</dbReference>
<evidence type="ECO:0000313" key="8">
    <source>
        <dbReference type="EMBL" id="MBM7557199.1"/>
    </source>
</evidence>
<dbReference type="RefSeq" id="WP_204701955.1">
    <property type="nucleotide sequence ID" value="NZ_JAFBDQ010000010.1"/>
</dbReference>
<dbReference type="Proteomes" id="UP000774000">
    <property type="component" value="Unassembled WGS sequence"/>
</dbReference>
<dbReference type="InterPro" id="IPR005467">
    <property type="entry name" value="His_kinase_dom"/>
</dbReference>
<keyword evidence="5" id="KW-0902">Two-component regulatory system</keyword>
<keyword evidence="9" id="KW-1185">Reference proteome</keyword>
<dbReference type="InterPro" id="IPR003594">
    <property type="entry name" value="HATPase_dom"/>
</dbReference>
<dbReference type="EC" id="2.7.13.3" evidence="2"/>
<dbReference type="GO" id="GO:0046983">
    <property type="term" value="F:protein dimerization activity"/>
    <property type="evidence" value="ECO:0007669"/>
    <property type="project" value="InterPro"/>
</dbReference>
<evidence type="ECO:0000256" key="3">
    <source>
        <dbReference type="ARBA" id="ARBA00022679"/>
    </source>
</evidence>